<evidence type="ECO:0000313" key="2">
    <source>
        <dbReference type="EMBL" id="MFC4337925.1"/>
    </source>
</evidence>
<dbReference type="EMBL" id="JBHSDK010000061">
    <property type="protein sequence ID" value="MFC4337925.1"/>
    <property type="molecule type" value="Genomic_DNA"/>
</dbReference>
<dbReference type="Pfam" id="PF12680">
    <property type="entry name" value="SnoaL_2"/>
    <property type="match status" value="1"/>
</dbReference>
<protein>
    <submittedName>
        <fullName evidence="2">Nuclear transport factor 2 family protein</fullName>
    </submittedName>
</protein>
<organism evidence="2 3">
    <name type="scientific">Salininema proteolyticum</name>
    <dbReference type="NCBI Taxonomy" id="1607685"/>
    <lineage>
        <taxon>Bacteria</taxon>
        <taxon>Bacillati</taxon>
        <taxon>Actinomycetota</taxon>
        <taxon>Actinomycetes</taxon>
        <taxon>Glycomycetales</taxon>
        <taxon>Glycomycetaceae</taxon>
        <taxon>Salininema</taxon>
    </lineage>
</organism>
<reference evidence="3" key="1">
    <citation type="journal article" date="2019" name="Int. J. Syst. Evol. Microbiol.">
        <title>The Global Catalogue of Microorganisms (GCM) 10K type strain sequencing project: providing services to taxonomists for standard genome sequencing and annotation.</title>
        <authorList>
            <consortium name="The Broad Institute Genomics Platform"/>
            <consortium name="The Broad Institute Genome Sequencing Center for Infectious Disease"/>
            <person name="Wu L."/>
            <person name="Ma J."/>
        </authorList>
    </citation>
    <scope>NUCLEOTIDE SEQUENCE [LARGE SCALE GENOMIC DNA]</scope>
    <source>
        <strain evidence="3">IBRC-M 10908</strain>
    </source>
</reference>
<comment type="caution">
    <text evidence="2">The sequence shown here is derived from an EMBL/GenBank/DDBJ whole genome shotgun (WGS) entry which is preliminary data.</text>
</comment>
<dbReference type="InterPro" id="IPR037401">
    <property type="entry name" value="SnoaL-like"/>
</dbReference>
<gene>
    <name evidence="2" type="ORF">ACFPET_22280</name>
</gene>
<evidence type="ECO:0000313" key="3">
    <source>
        <dbReference type="Proteomes" id="UP001595823"/>
    </source>
</evidence>
<sequence length="173" mass="18209">MKPETHPSVAAWIESAEEGDLEKALSVVAEDCTFTSPLTGLVRFEGREALGELIKAVHASIDDIRFTAVGSDGDSTYFLRETATARGVPFEESQIVELNDAGEIAAVTGFMRPLPGAVAAMEAIGGAIVEAHQGPKAAKRLSSKSKFVAKIIGYADKQGAKMAEETVGAERTA</sequence>
<dbReference type="Proteomes" id="UP001595823">
    <property type="component" value="Unassembled WGS sequence"/>
</dbReference>
<dbReference type="Gene3D" id="3.10.450.50">
    <property type="match status" value="1"/>
</dbReference>
<dbReference type="InterPro" id="IPR032710">
    <property type="entry name" value="NTF2-like_dom_sf"/>
</dbReference>
<proteinExistence type="predicted"/>
<evidence type="ECO:0000259" key="1">
    <source>
        <dbReference type="Pfam" id="PF12680"/>
    </source>
</evidence>
<name>A0ABV8U695_9ACTN</name>
<dbReference type="RefSeq" id="WP_380625403.1">
    <property type="nucleotide sequence ID" value="NZ_JBHSDK010000061.1"/>
</dbReference>
<keyword evidence="3" id="KW-1185">Reference proteome</keyword>
<dbReference type="SUPFAM" id="SSF54427">
    <property type="entry name" value="NTF2-like"/>
    <property type="match status" value="1"/>
</dbReference>
<accession>A0ABV8U695</accession>
<feature type="domain" description="SnoaL-like" evidence="1">
    <location>
        <begin position="9"/>
        <end position="106"/>
    </location>
</feature>